<dbReference type="InterPro" id="IPR052509">
    <property type="entry name" value="Metal_resp_DNA-bind_regulator"/>
</dbReference>
<dbReference type="AlphaFoldDB" id="A0A2A9CXN9"/>
<evidence type="ECO:0000313" key="3">
    <source>
        <dbReference type="Proteomes" id="UP000226079"/>
    </source>
</evidence>
<name>A0A2A9CXN9_9ACTN</name>
<dbReference type="RefSeq" id="WP_098461732.1">
    <property type="nucleotide sequence ID" value="NZ_PDJC01000001.1"/>
</dbReference>
<dbReference type="PANTHER" id="PTHR33169">
    <property type="entry name" value="PADR-FAMILY TRANSCRIPTIONAL REGULATOR"/>
    <property type="match status" value="1"/>
</dbReference>
<feature type="domain" description="Transcription regulator PadR N-terminal" evidence="1">
    <location>
        <begin position="21"/>
        <end position="92"/>
    </location>
</feature>
<comment type="caution">
    <text evidence="2">The sequence shown here is derived from an EMBL/GenBank/DDBJ whole genome shotgun (WGS) entry which is preliminary data.</text>
</comment>
<dbReference type="OrthoDB" id="122286at2"/>
<evidence type="ECO:0000313" key="2">
    <source>
        <dbReference type="EMBL" id="PFG18370.1"/>
    </source>
</evidence>
<reference evidence="2 3" key="1">
    <citation type="submission" date="2017-10" db="EMBL/GenBank/DDBJ databases">
        <title>Sequencing the genomes of 1000 actinobacteria strains.</title>
        <authorList>
            <person name="Klenk H.-P."/>
        </authorList>
    </citation>
    <scope>NUCLEOTIDE SEQUENCE [LARGE SCALE GENOMIC DNA]</scope>
    <source>
        <strain evidence="2 3">DSM 15597</strain>
    </source>
</reference>
<dbReference type="Gene3D" id="1.10.10.10">
    <property type="entry name" value="Winged helix-like DNA-binding domain superfamily/Winged helix DNA-binding domain"/>
    <property type="match status" value="1"/>
</dbReference>
<accession>A0A2A9CXN9</accession>
<dbReference type="Proteomes" id="UP000226079">
    <property type="component" value="Unassembled WGS sequence"/>
</dbReference>
<dbReference type="InterPro" id="IPR036388">
    <property type="entry name" value="WH-like_DNA-bd_sf"/>
</dbReference>
<dbReference type="InterPro" id="IPR036390">
    <property type="entry name" value="WH_DNA-bd_sf"/>
</dbReference>
<keyword evidence="3" id="KW-1185">Reference proteome</keyword>
<evidence type="ECO:0000259" key="1">
    <source>
        <dbReference type="Pfam" id="PF03551"/>
    </source>
</evidence>
<organism evidence="2 3">
    <name type="scientific">Propionicimonas paludicola</name>
    <dbReference type="NCBI Taxonomy" id="185243"/>
    <lineage>
        <taxon>Bacteria</taxon>
        <taxon>Bacillati</taxon>
        <taxon>Actinomycetota</taxon>
        <taxon>Actinomycetes</taxon>
        <taxon>Propionibacteriales</taxon>
        <taxon>Nocardioidaceae</taxon>
        <taxon>Propionicimonas</taxon>
    </lineage>
</organism>
<dbReference type="SUPFAM" id="SSF46785">
    <property type="entry name" value="Winged helix' DNA-binding domain"/>
    <property type="match status" value="1"/>
</dbReference>
<sequence length="113" mass="12051">MDKEQEGWGSQLRKGVVELAVLGLLAREPRYGSQLVDDLAAQPELAITAGTVYPLVARLARAGLISSTWQESPVGPPRKYYALTPAGQDALAGMAATFTKLAAAIRTIVEVEK</sequence>
<dbReference type="Pfam" id="PF03551">
    <property type="entry name" value="PadR"/>
    <property type="match status" value="1"/>
</dbReference>
<proteinExistence type="predicted"/>
<dbReference type="InterPro" id="IPR005149">
    <property type="entry name" value="Tscrpt_reg_PadR_N"/>
</dbReference>
<gene>
    <name evidence="2" type="ORF">ATK74_2955</name>
</gene>
<dbReference type="EMBL" id="PDJC01000001">
    <property type="protein sequence ID" value="PFG18370.1"/>
    <property type="molecule type" value="Genomic_DNA"/>
</dbReference>
<dbReference type="PANTHER" id="PTHR33169:SF14">
    <property type="entry name" value="TRANSCRIPTIONAL REGULATOR RV3488"/>
    <property type="match status" value="1"/>
</dbReference>
<protein>
    <submittedName>
        <fullName evidence="2">PadR family transcriptional regulator</fullName>
    </submittedName>
</protein>